<keyword evidence="2" id="KW-1185">Reference proteome</keyword>
<comment type="caution">
    <text evidence="1">The sequence shown here is derived from an EMBL/GenBank/DDBJ whole genome shotgun (WGS) entry which is preliminary data.</text>
</comment>
<sequence>MIMALSAAAGISDSPNCPADGILQAKIPDWKGLSTMVAVHDHLIACRGTIEHLDLRVYLAGCSEWPDRWNFPFPFTGGNGGREEQQQGDTSFSYYYPTLKSLKLDGYKFDQSDWADLQPKDWNYLWWIQSGRFRRWWALWWSTPRERLKLRNLDLWLEAMDWGALERLEFALAVGAGRDGPRHAAVRLFTAALPRDVRLESLVWTDPSWDPAALGPILDRHGPSLRRLEIWSHEPWYSGYFDPAKAALNVSQIQRIAEGMGYFRGGRVGPTASLGRRLARPRVRLYTWWPNDRSLALAGMQGRRKYRRPVLDLTSVSDIFRFMREKKVGPAELERVTFWVGDWERPWDGPIYEQSWVEGRKARVDCNVLRQDDDGPRTGILEGMCEFTLNQTGGWVFFDEEFGLDGDGLPYRLPYTIATLAVEEQEVLNLQGEMAL</sequence>
<name>A0ABR1V5T4_9PEZI</name>
<reference evidence="1 2" key="1">
    <citation type="submission" date="2023-01" db="EMBL/GenBank/DDBJ databases">
        <title>Analysis of 21 Apiospora genomes using comparative genomics revels a genus with tremendous synthesis potential of carbohydrate active enzymes and secondary metabolites.</title>
        <authorList>
            <person name="Sorensen T."/>
        </authorList>
    </citation>
    <scope>NUCLEOTIDE SEQUENCE [LARGE SCALE GENOMIC DNA]</scope>
    <source>
        <strain evidence="1 2">CBS 114990</strain>
    </source>
</reference>
<dbReference type="EMBL" id="JAQQWN010000009">
    <property type="protein sequence ID" value="KAK8066565.1"/>
    <property type="molecule type" value="Genomic_DNA"/>
</dbReference>
<dbReference type="RefSeq" id="XP_066663318.1">
    <property type="nucleotide sequence ID" value="XM_066817626.1"/>
</dbReference>
<dbReference type="GeneID" id="92050686"/>
<evidence type="ECO:0000313" key="1">
    <source>
        <dbReference type="EMBL" id="KAK8066565.1"/>
    </source>
</evidence>
<organism evidence="1 2">
    <name type="scientific">Apiospora hydei</name>
    <dbReference type="NCBI Taxonomy" id="1337664"/>
    <lineage>
        <taxon>Eukaryota</taxon>
        <taxon>Fungi</taxon>
        <taxon>Dikarya</taxon>
        <taxon>Ascomycota</taxon>
        <taxon>Pezizomycotina</taxon>
        <taxon>Sordariomycetes</taxon>
        <taxon>Xylariomycetidae</taxon>
        <taxon>Amphisphaeriales</taxon>
        <taxon>Apiosporaceae</taxon>
        <taxon>Apiospora</taxon>
    </lineage>
</organism>
<gene>
    <name evidence="1" type="ORF">PG997_013312</name>
</gene>
<dbReference type="Proteomes" id="UP001433268">
    <property type="component" value="Unassembled WGS sequence"/>
</dbReference>
<protein>
    <submittedName>
        <fullName evidence="1">Uncharacterized protein</fullName>
    </submittedName>
</protein>
<evidence type="ECO:0000313" key="2">
    <source>
        <dbReference type="Proteomes" id="UP001433268"/>
    </source>
</evidence>
<accession>A0ABR1V5T4</accession>
<proteinExistence type="predicted"/>